<protein>
    <recommendedName>
        <fullName evidence="2">Transcriptional regulator SutA RNAP-binding domain-containing protein</fullName>
    </recommendedName>
</protein>
<accession>A0A1I6UBT3</accession>
<dbReference type="RefSeq" id="WP_074946480.1">
    <property type="nucleotide sequence ID" value="NZ_FOZU01000015.1"/>
</dbReference>
<dbReference type="EMBL" id="FOZU01000015">
    <property type="protein sequence ID" value="SFS98757.1"/>
    <property type="molecule type" value="Genomic_DNA"/>
</dbReference>
<evidence type="ECO:0000256" key="1">
    <source>
        <dbReference type="SAM" id="MobiDB-lite"/>
    </source>
</evidence>
<proteinExistence type="predicted"/>
<sequence length="148" mass="16231">MNEILQQRIKSIHMGKDLTYIKKVAERSLREQLEIDMAEFLACGGTVKEIPKGQSSVSTKGWNGSEKSKAQQTMRQVMSNSISEANARRENPNVIARNKALMNGEKRFSGATCSKCGGVSRYTSTNSCVACDKASSALNHKKRMGVNA</sequence>
<reference evidence="4" key="1">
    <citation type="submission" date="2016-10" db="EMBL/GenBank/DDBJ databases">
        <authorList>
            <person name="Varghese N."/>
            <person name="Submissions S."/>
        </authorList>
    </citation>
    <scope>NUCLEOTIDE SEQUENCE [LARGE SCALE GENOMIC DNA]</scope>
    <source>
        <strain evidence="4">ANC 5076</strain>
    </source>
</reference>
<evidence type="ECO:0000313" key="4">
    <source>
        <dbReference type="Proteomes" id="UP000182827"/>
    </source>
</evidence>
<dbReference type="InterPro" id="IPR049191">
    <property type="entry name" value="SutA_RBD"/>
</dbReference>
<organism evidence="3 4">
    <name type="scientific">Acinetobacter bohemicus</name>
    <dbReference type="NCBI Taxonomy" id="1435036"/>
    <lineage>
        <taxon>Bacteria</taxon>
        <taxon>Pseudomonadati</taxon>
        <taxon>Pseudomonadota</taxon>
        <taxon>Gammaproteobacteria</taxon>
        <taxon>Moraxellales</taxon>
        <taxon>Moraxellaceae</taxon>
        <taxon>Acinetobacter</taxon>
    </lineage>
</organism>
<dbReference type="Proteomes" id="UP000182827">
    <property type="component" value="Unassembled WGS sequence"/>
</dbReference>
<keyword evidence="4" id="KW-1185">Reference proteome</keyword>
<feature type="compositionally biased region" description="Polar residues" evidence="1">
    <location>
        <begin position="53"/>
        <end position="62"/>
    </location>
</feature>
<feature type="domain" description="Transcriptional regulator SutA RNAP-binding" evidence="2">
    <location>
        <begin position="29"/>
        <end position="56"/>
    </location>
</feature>
<dbReference type="AlphaFoldDB" id="A0A1I6UBT3"/>
<feature type="region of interest" description="Disordered" evidence="1">
    <location>
        <begin position="52"/>
        <end position="78"/>
    </location>
</feature>
<gene>
    <name evidence="3" type="ORF">SAMN05444586_101562</name>
</gene>
<evidence type="ECO:0000313" key="3">
    <source>
        <dbReference type="EMBL" id="SFS98757.1"/>
    </source>
</evidence>
<dbReference type="Pfam" id="PF20661">
    <property type="entry name" value="SutA-RBD"/>
    <property type="match status" value="1"/>
</dbReference>
<name>A0A1I6UBT3_9GAMM</name>
<evidence type="ECO:0000259" key="2">
    <source>
        <dbReference type="Pfam" id="PF20661"/>
    </source>
</evidence>